<dbReference type="EMBL" id="VCNI01000002">
    <property type="protein sequence ID" value="TMU54610.1"/>
    <property type="molecule type" value="Genomic_DNA"/>
</dbReference>
<dbReference type="InterPro" id="IPR013830">
    <property type="entry name" value="SGNH_hydro"/>
</dbReference>
<dbReference type="RefSeq" id="WP_138835958.1">
    <property type="nucleotide sequence ID" value="NZ_VCNI01000002.1"/>
</dbReference>
<protein>
    <recommendedName>
        <fullName evidence="2">SGNH hydrolase-type esterase domain-containing protein</fullName>
    </recommendedName>
</protein>
<evidence type="ECO:0000313" key="4">
    <source>
        <dbReference type="Proteomes" id="UP000751614"/>
    </source>
</evidence>
<evidence type="ECO:0000259" key="2">
    <source>
        <dbReference type="Pfam" id="PF13472"/>
    </source>
</evidence>
<evidence type="ECO:0000256" key="1">
    <source>
        <dbReference type="SAM" id="SignalP"/>
    </source>
</evidence>
<feature type="signal peptide" evidence="1">
    <location>
        <begin position="1"/>
        <end position="24"/>
    </location>
</feature>
<name>A0ABY2WIF2_9FLAO</name>
<accession>A0ABY2WIF2</accession>
<gene>
    <name evidence="3" type="ORF">FGG15_10385</name>
</gene>
<sequence length="460" mass="52930">MKYSKKYISTLFFTLALVSTQLGAQNFKNTQQKVQLEDGDTFVFIGNSITHQCAYTQYVEDFFYTRYPDKKLSIVNAGVSGDFAGDVLKRLEEDVLKHQPKYASILIGMNDGEYARWNDTIFNTYKRDMLELTQKLVNAQVKPLLLTPTIFDTHQALLGENWVDKEKIPNMHYDAVLAYFGAWCLEQANLRGYGYADLHGYLTHYTREARKKDADFTFIPDAVHPEYDGQLIMAVALLEGMGVDTMVSEIEVVKKEGLWNYASKNGILSNEKSEALEFDFKANALPWVVPADAQYAYNLTNADSRLGLEIIRVVGLEYGNYHVIIDNITVGTYSHMDLAKGVELQNNPRTPQYRQALAVAELNKKRNEEVIEKIRDEWLLRKGLANPELMEEEEEEEDLSGDPEHQRYLRLREIGYERYVQDKFSKVIQELETKSKIMVDAIYEINQPKTLHYSVVRADK</sequence>
<organism evidence="3 4">
    <name type="scientific">Flagellimonas algicola</name>
    <dbReference type="NCBI Taxonomy" id="2583815"/>
    <lineage>
        <taxon>Bacteria</taxon>
        <taxon>Pseudomonadati</taxon>
        <taxon>Bacteroidota</taxon>
        <taxon>Flavobacteriia</taxon>
        <taxon>Flavobacteriales</taxon>
        <taxon>Flavobacteriaceae</taxon>
        <taxon>Flagellimonas</taxon>
    </lineage>
</organism>
<dbReference type="Gene3D" id="3.40.50.1110">
    <property type="entry name" value="SGNH hydrolase"/>
    <property type="match status" value="1"/>
</dbReference>
<keyword evidence="4" id="KW-1185">Reference proteome</keyword>
<dbReference type="PANTHER" id="PTHR30383:SF5">
    <property type="entry name" value="SGNH HYDROLASE-TYPE ESTERASE DOMAIN-CONTAINING PROTEIN"/>
    <property type="match status" value="1"/>
</dbReference>
<keyword evidence="1" id="KW-0732">Signal</keyword>
<proteinExistence type="predicted"/>
<dbReference type="SUPFAM" id="SSF52266">
    <property type="entry name" value="SGNH hydrolase"/>
    <property type="match status" value="1"/>
</dbReference>
<feature type="domain" description="SGNH hydrolase-type esterase" evidence="2">
    <location>
        <begin position="44"/>
        <end position="230"/>
    </location>
</feature>
<comment type="caution">
    <text evidence="3">The sequence shown here is derived from an EMBL/GenBank/DDBJ whole genome shotgun (WGS) entry which is preliminary data.</text>
</comment>
<dbReference type="InterPro" id="IPR051532">
    <property type="entry name" value="Ester_Hydrolysis_Enzymes"/>
</dbReference>
<dbReference type="Pfam" id="PF13472">
    <property type="entry name" value="Lipase_GDSL_2"/>
    <property type="match status" value="1"/>
</dbReference>
<dbReference type="Proteomes" id="UP000751614">
    <property type="component" value="Unassembled WGS sequence"/>
</dbReference>
<dbReference type="PANTHER" id="PTHR30383">
    <property type="entry name" value="THIOESTERASE 1/PROTEASE 1/LYSOPHOSPHOLIPASE L1"/>
    <property type="match status" value="1"/>
</dbReference>
<reference evidence="3 4" key="1">
    <citation type="submission" date="2019-05" db="EMBL/GenBank/DDBJ databases">
        <title>Flagellimonas sp. AsT0115, sp. nov., isolated from a marine red algae, Asparagopsis taxiformis.</title>
        <authorList>
            <person name="Kim J."/>
            <person name="Jeong S.E."/>
            <person name="Jeon C.O."/>
        </authorList>
    </citation>
    <scope>NUCLEOTIDE SEQUENCE [LARGE SCALE GENOMIC DNA]</scope>
    <source>
        <strain evidence="3 4">AsT0115</strain>
    </source>
</reference>
<dbReference type="CDD" id="cd01834">
    <property type="entry name" value="SGNH_hydrolase_like_2"/>
    <property type="match status" value="1"/>
</dbReference>
<feature type="chain" id="PRO_5045817506" description="SGNH hydrolase-type esterase domain-containing protein" evidence="1">
    <location>
        <begin position="25"/>
        <end position="460"/>
    </location>
</feature>
<dbReference type="InterPro" id="IPR036514">
    <property type="entry name" value="SGNH_hydro_sf"/>
</dbReference>
<evidence type="ECO:0000313" key="3">
    <source>
        <dbReference type="EMBL" id="TMU54610.1"/>
    </source>
</evidence>